<proteinExistence type="predicted"/>
<sequence>MDPKRPDCAYGFKHLAGVGVAFRLAQCLLRQARDAGQSRGNVSEASLLDLVALGTVADVVPLIGENRALVRAGLEHMNRKPQIGVQALIQAAGLKPGTVTSDRIGFALGPRLNAAGRLEHARAAYDLLTCDDPARAADLAGTLDRQNSERQSVTAAVADSAERQVMATHALSGDDAPAPPLLFAASPEYHIGVIGLAAARLVEKHHRPAVVVSINGEEARGSCRSINGFDITAALDECADLLLKHGGHEAAAGFTVHADALEVLRGRLSDIARRRQPEGGWTRIIHIDAEVAPTEVNAQVIAELQSLEPHGQGNPKPTFVVRGAVVSDARRVGRAENGAPPHLRLRVTDARRVTWDAIAWRMGDRIRQLTVGTRVDLACRLNANEWNGESRLQLEVLDFREADAG</sequence>
<dbReference type="Gene3D" id="3.90.1640.30">
    <property type="match status" value="1"/>
</dbReference>
<evidence type="ECO:0008006" key="6">
    <source>
        <dbReference type="Google" id="ProtNLM"/>
    </source>
</evidence>
<name>A0A2M8Q9V1_9CHLR</name>
<reference evidence="4 5" key="1">
    <citation type="submission" date="2017-11" db="EMBL/GenBank/DDBJ databases">
        <title>Evolution of Phototrophy in the Chloroflexi Phylum Driven by Horizontal Gene Transfer.</title>
        <authorList>
            <person name="Ward L.M."/>
            <person name="Hemp J."/>
            <person name="Shih P.M."/>
            <person name="Mcglynn S.E."/>
            <person name="Fischer W."/>
        </authorList>
    </citation>
    <scope>NUCLEOTIDE SEQUENCE [LARGE SCALE GENOMIC DNA]</scope>
    <source>
        <strain evidence="4">JP3_7</strain>
    </source>
</reference>
<dbReference type="Proteomes" id="UP000230790">
    <property type="component" value="Unassembled WGS sequence"/>
</dbReference>
<keyword evidence="1" id="KW-0378">Hydrolase</keyword>
<comment type="caution">
    <text evidence="4">The sequence shown here is derived from an EMBL/GenBank/DDBJ whole genome shotgun (WGS) entry which is preliminary data.</text>
</comment>
<evidence type="ECO:0000313" key="5">
    <source>
        <dbReference type="Proteomes" id="UP000230790"/>
    </source>
</evidence>
<organism evidence="4 5">
    <name type="scientific">Candidatus Thermofonsia Clade 3 bacterium</name>
    <dbReference type="NCBI Taxonomy" id="2364212"/>
    <lineage>
        <taxon>Bacteria</taxon>
        <taxon>Bacillati</taxon>
        <taxon>Chloroflexota</taxon>
        <taxon>Candidatus Thermofontia</taxon>
        <taxon>Candidatus Thermofonsia Clade 3</taxon>
    </lineage>
</organism>
<evidence type="ECO:0000313" key="4">
    <source>
        <dbReference type="EMBL" id="PJF46588.1"/>
    </source>
</evidence>
<dbReference type="Pfam" id="PF02272">
    <property type="entry name" value="DHHA1"/>
    <property type="match status" value="1"/>
</dbReference>
<evidence type="ECO:0000259" key="3">
    <source>
        <dbReference type="Pfam" id="PF17768"/>
    </source>
</evidence>
<dbReference type="GO" id="GO:0003676">
    <property type="term" value="F:nucleic acid binding"/>
    <property type="evidence" value="ECO:0007669"/>
    <property type="project" value="InterPro"/>
</dbReference>
<dbReference type="InterPro" id="IPR041122">
    <property type="entry name" value="RecJ_OB"/>
</dbReference>
<dbReference type="SUPFAM" id="SSF64182">
    <property type="entry name" value="DHH phosphoesterases"/>
    <property type="match status" value="1"/>
</dbReference>
<dbReference type="GO" id="GO:0016787">
    <property type="term" value="F:hydrolase activity"/>
    <property type="evidence" value="ECO:0007669"/>
    <property type="project" value="UniProtKB-KW"/>
</dbReference>
<dbReference type="InterPro" id="IPR038763">
    <property type="entry name" value="DHH_sf"/>
</dbReference>
<accession>A0A2M8Q9V1</accession>
<protein>
    <recommendedName>
        <fullName evidence="6">Single-stranded-DNA-specific exonuclease RecJ</fullName>
    </recommendedName>
</protein>
<dbReference type="InterPro" id="IPR051673">
    <property type="entry name" value="SSDNA_exonuclease_RecJ"/>
</dbReference>
<dbReference type="AlphaFoldDB" id="A0A2M8Q9V1"/>
<dbReference type="PANTHER" id="PTHR30255:SF2">
    <property type="entry name" value="SINGLE-STRANDED-DNA-SPECIFIC EXONUCLEASE RECJ"/>
    <property type="match status" value="1"/>
</dbReference>
<dbReference type="InterPro" id="IPR003156">
    <property type="entry name" value="DHHA1_dom"/>
</dbReference>
<dbReference type="EMBL" id="PGTN01000131">
    <property type="protein sequence ID" value="PJF46588.1"/>
    <property type="molecule type" value="Genomic_DNA"/>
</dbReference>
<gene>
    <name evidence="4" type="ORF">CUN48_13040</name>
</gene>
<evidence type="ECO:0000256" key="1">
    <source>
        <dbReference type="ARBA" id="ARBA00022801"/>
    </source>
</evidence>
<dbReference type="PANTHER" id="PTHR30255">
    <property type="entry name" value="SINGLE-STRANDED-DNA-SPECIFIC EXONUCLEASE RECJ"/>
    <property type="match status" value="1"/>
</dbReference>
<dbReference type="Pfam" id="PF17768">
    <property type="entry name" value="RecJ_OB"/>
    <property type="match status" value="1"/>
</dbReference>
<feature type="domain" description="RecJ OB" evidence="3">
    <location>
        <begin position="287"/>
        <end position="398"/>
    </location>
</feature>
<dbReference type="Gene3D" id="2.40.50.460">
    <property type="match status" value="1"/>
</dbReference>
<feature type="domain" description="DHHA1" evidence="2">
    <location>
        <begin position="183"/>
        <end position="270"/>
    </location>
</feature>
<evidence type="ECO:0000259" key="2">
    <source>
        <dbReference type="Pfam" id="PF02272"/>
    </source>
</evidence>